<evidence type="ECO:0000313" key="2">
    <source>
        <dbReference type="EMBL" id="AEA12983.1"/>
    </source>
</evidence>
<evidence type="ECO:0008006" key="4">
    <source>
        <dbReference type="Google" id="ProtNLM"/>
    </source>
</evidence>
<keyword evidence="1" id="KW-0472">Membrane</keyword>
<organism evidence="2 3">
    <name type="scientific">Thermoproteus uzoniensis (strain 768-20)</name>
    <dbReference type="NCBI Taxonomy" id="999630"/>
    <lineage>
        <taxon>Archaea</taxon>
        <taxon>Thermoproteota</taxon>
        <taxon>Thermoprotei</taxon>
        <taxon>Thermoproteales</taxon>
        <taxon>Thermoproteaceae</taxon>
        <taxon>Thermoproteus</taxon>
    </lineage>
</organism>
<reference evidence="2 3" key="1">
    <citation type="journal article" date="2011" name="J. Bacteriol.">
        <title>Complete genome sequence of the thermoacidophilic crenarchaeon Thermoproteus uzoniensis 768-20.</title>
        <authorList>
            <person name="Mardanov A.V."/>
            <person name="Gumerov V.M."/>
            <person name="Beletsky A.V."/>
            <person name="Prokofeva M.I."/>
            <person name="Bonch-Osmolovskaya E.A."/>
            <person name="Ravin N.V."/>
            <person name="Skryabin K.G."/>
        </authorList>
    </citation>
    <scope>NUCLEOTIDE SEQUENCE [LARGE SCALE GENOMIC DNA]</scope>
    <source>
        <strain evidence="2 3">768-20</strain>
    </source>
</reference>
<dbReference type="GeneID" id="10361036"/>
<proteinExistence type="predicted"/>
<gene>
    <name evidence="2" type="ordered locus">TUZN_1512</name>
</gene>
<dbReference type="RefSeq" id="WP_013680318.1">
    <property type="nucleotide sequence ID" value="NC_015315.1"/>
</dbReference>
<keyword evidence="1" id="KW-1133">Transmembrane helix</keyword>
<dbReference type="STRING" id="999630.TUZN_1512"/>
<protein>
    <recommendedName>
        <fullName evidence="4">DUF131 domain-containing protein</fullName>
    </recommendedName>
</protein>
<evidence type="ECO:0000313" key="3">
    <source>
        <dbReference type="Proteomes" id="UP000008138"/>
    </source>
</evidence>
<keyword evidence="3" id="KW-1185">Reference proteome</keyword>
<sequence>MNKLFVAGLALVLIGFFIMAAAPLLQMGGGAQTAVAGCVFLFFIPVCFGAGQPQLAGLAVLVTAAILAALFLISLLLLVPIKKQVQS</sequence>
<reference key="2">
    <citation type="submission" date="2011-03" db="EMBL/GenBank/DDBJ databases">
        <title>Complete genome sequence of the thermoacidophilic crenarchaeon Thermoproteus uzoniensis 768-20.</title>
        <authorList>
            <person name="Mardanov A.V."/>
            <person name="Gumerov V.M."/>
            <person name="Beletsky A.V."/>
            <person name="Prokofeva M.I."/>
            <person name="Bonch-Osmolovskaya E.A."/>
            <person name="Ravin N.V."/>
            <person name="Skryabin K.G."/>
        </authorList>
    </citation>
    <scope>NUCLEOTIDE SEQUENCE</scope>
    <source>
        <strain>768-20</strain>
    </source>
</reference>
<name>F2L256_THEU7</name>
<evidence type="ECO:0000256" key="1">
    <source>
        <dbReference type="SAM" id="Phobius"/>
    </source>
</evidence>
<keyword evidence="1" id="KW-0812">Transmembrane</keyword>
<dbReference type="Proteomes" id="UP000008138">
    <property type="component" value="Chromosome"/>
</dbReference>
<dbReference type="EMBL" id="CP002590">
    <property type="protein sequence ID" value="AEA12983.1"/>
    <property type="molecule type" value="Genomic_DNA"/>
</dbReference>
<dbReference type="KEGG" id="tuz:TUZN_1512"/>
<dbReference type="OrthoDB" id="384666at2157"/>
<dbReference type="HOGENOM" id="CLU_149108_4_1_2"/>
<feature type="transmembrane region" description="Helical" evidence="1">
    <location>
        <begin position="55"/>
        <end position="79"/>
    </location>
</feature>
<accession>F2L256</accession>
<dbReference type="AlphaFoldDB" id="F2L256"/>
<dbReference type="eggNOG" id="arCOG06066">
    <property type="taxonomic scope" value="Archaea"/>
</dbReference>